<comment type="similarity">
    <text evidence="1 10">Belongs to the class-I aminoacyl-tRNA synthetase family.</text>
</comment>
<dbReference type="InterPro" id="IPR002300">
    <property type="entry name" value="aa-tRNA-synth_Ia"/>
</dbReference>
<evidence type="ECO:0000313" key="13">
    <source>
        <dbReference type="EMBL" id="EDQ92506.1"/>
    </source>
</evidence>
<evidence type="ECO:0000256" key="10">
    <source>
        <dbReference type="RuleBase" id="RU363035"/>
    </source>
</evidence>
<dbReference type="AlphaFoldDB" id="A9UPZ4"/>
<dbReference type="Gene3D" id="3.40.50.620">
    <property type="entry name" value="HUPs"/>
    <property type="match status" value="2"/>
</dbReference>
<dbReference type="Pfam" id="PF00133">
    <property type="entry name" value="tRNA-synt_1"/>
    <property type="match status" value="1"/>
</dbReference>
<dbReference type="InterPro" id="IPR002303">
    <property type="entry name" value="Valyl-tRNA_ligase"/>
</dbReference>
<dbReference type="NCBIfam" id="TIGR00422">
    <property type="entry name" value="valS"/>
    <property type="match status" value="1"/>
</dbReference>
<feature type="non-terminal residue" evidence="13">
    <location>
        <position position="636"/>
    </location>
</feature>
<dbReference type="KEGG" id="mbr:MONBRDRAFT_22237"/>
<evidence type="ECO:0000313" key="14">
    <source>
        <dbReference type="Proteomes" id="UP000001357"/>
    </source>
</evidence>
<dbReference type="EMBL" id="CH991543">
    <property type="protein sequence ID" value="EDQ92506.1"/>
    <property type="molecule type" value="Genomic_DNA"/>
</dbReference>
<evidence type="ECO:0000256" key="3">
    <source>
        <dbReference type="ARBA" id="ARBA00022598"/>
    </source>
</evidence>
<dbReference type="GO" id="GO:0006438">
    <property type="term" value="P:valyl-tRNA aminoacylation"/>
    <property type="evidence" value="ECO:0007669"/>
    <property type="project" value="InterPro"/>
</dbReference>
<protein>
    <recommendedName>
        <fullName evidence="2">valine--tRNA ligase</fullName>
        <ecNumber evidence="2">6.1.1.9</ecNumber>
    </recommendedName>
    <alternativeName>
        <fullName evidence="8">Valyl-tRNA synthetase</fullName>
    </alternativeName>
</protein>
<comment type="catalytic activity">
    <reaction evidence="9">
        <text>tRNA(Val) + L-valine + ATP = L-valyl-tRNA(Val) + AMP + diphosphate</text>
        <dbReference type="Rhea" id="RHEA:10704"/>
        <dbReference type="Rhea" id="RHEA-COMP:9672"/>
        <dbReference type="Rhea" id="RHEA-COMP:9708"/>
        <dbReference type="ChEBI" id="CHEBI:30616"/>
        <dbReference type="ChEBI" id="CHEBI:33019"/>
        <dbReference type="ChEBI" id="CHEBI:57762"/>
        <dbReference type="ChEBI" id="CHEBI:78442"/>
        <dbReference type="ChEBI" id="CHEBI:78537"/>
        <dbReference type="ChEBI" id="CHEBI:456215"/>
        <dbReference type="EC" id="6.1.1.9"/>
    </reaction>
</comment>
<dbReference type="SUPFAM" id="SSF52374">
    <property type="entry name" value="Nucleotidylyl transferase"/>
    <property type="match status" value="1"/>
</dbReference>
<keyword evidence="7 10" id="KW-0030">Aminoacyl-tRNA synthetase</keyword>
<dbReference type="InterPro" id="IPR014729">
    <property type="entry name" value="Rossmann-like_a/b/a_fold"/>
</dbReference>
<dbReference type="InterPro" id="IPR009008">
    <property type="entry name" value="Val/Leu/Ile-tRNA-synth_edit"/>
</dbReference>
<dbReference type="PANTHER" id="PTHR11946:SF109">
    <property type="entry name" value="VALINE--TRNA LIGASE"/>
    <property type="match status" value="1"/>
</dbReference>
<keyword evidence="3 10" id="KW-0436">Ligase</keyword>
<dbReference type="OMA" id="NSELCIC"/>
<dbReference type="SUPFAM" id="SSF50677">
    <property type="entry name" value="ValRS/IleRS/LeuRS editing domain"/>
    <property type="match status" value="1"/>
</dbReference>
<evidence type="ECO:0000256" key="2">
    <source>
        <dbReference type="ARBA" id="ARBA00013169"/>
    </source>
</evidence>
<evidence type="ECO:0000256" key="1">
    <source>
        <dbReference type="ARBA" id="ARBA00005594"/>
    </source>
</evidence>
<evidence type="ECO:0000259" key="12">
    <source>
        <dbReference type="Pfam" id="PF00133"/>
    </source>
</evidence>
<dbReference type="eggNOG" id="KOG0432">
    <property type="taxonomic scope" value="Eukaryota"/>
</dbReference>
<proteinExistence type="inferred from homology"/>
<dbReference type="STRING" id="81824.A9UPZ4"/>
<dbReference type="InterPro" id="IPR001412">
    <property type="entry name" value="aa-tRNA-synth_I_CS"/>
</dbReference>
<name>A9UPZ4_MONBE</name>
<dbReference type="GeneID" id="5887656"/>
<dbReference type="GO" id="GO:0002161">
    <property type="term" value="F:aminoacyl-tRNA deacylase activity"/>
    <property type="evidence" value="ECO:0007669"/>
    <property type="project" value="InterPro"/>
</dbReference>
<keyword evidence="14" id="KW-1185">Reference proteome</keyword>
<gene>
    <name evidence="13" type="ORF">MONBRDRAFT_22237</name>
</gene>
<dbReference type="EC" id="6.1.1.9" evidence="2"/>
<evidence type="ECO:0000256" key="8">
    <source>
        <dbReference type="ARBA" id="ARBA00029936"/>
    </source>
</evidence>
<sequence length="636" mass="72259">MAQPSAAPTGKFQALTIFGIQTPETAEVIKARQETLYGKQELSAKELKKLAKLEKFLAKQQKQKADDKKGKSKREEKREQRQAKETEASKGDNFVYKAPPSGQKKDVAAGMPKSYQPTIVEDSWYSWWQQSGFLKPEYNEDFSKLRCNSEDKNFTLVIPPPNVTGTLHLGHALTNAIEDTVVRWNRQLGKTTLWNPGCDHAGIATQSVVEKRIWREEKKTRHDLGREKFLERVWEWKEAKGNRIYEQLKGLGASCDWDREAFTMSDRCCRAVTEAFVRMHEDGLIFRSVRLVNWSCRLNSAISDIEVDKIELTGRKMLSVPGYDEKVEFGVITSFAYRLADGDGELVVATTRPETMLGDVAVAVHPSDDRYKHLVGKKLVHPFIADREMVIVADDFVDMAFGTGAVKITPAHDQNDYECGQRHSLPMITVVTKDGLIAEGCGDFSGMKRFDARKVVLQRLEEMGLYRGVAENPMVVPKCSRSGDIIEPLLVPQWFCDCKTMAERSVAAVRNGELKLIPDAHEKTWFNWLENSRDWCISRQLWWGHRIPAYFVSGKGIPEADGTNNEFWVSAHSEEDARKKAAARFGVPEADVKLRQDEDVLDTWFSSGIFPISIFNWPDVDHAEFQKFYPGHLLET</sequence>
<dbReference type="FunFam" id="3.40.50.620:FF:000496">
    <property type="entry name" value="Valyl tRNA Synthetase, putative"/>
    <property type="match status" value="1"/>
</dbReference>
<evidence type="ECO:0000256" key="9">
    <source>
        <dbReference type="ARBA" id="ARBA00047552"/>
    </source>
</evidence>
<evidence type="ECO:0000256" key="4">
    <source>
        <dbReference type="ARBA" id="ARBA00022741"/>
    </source>
</evidence>
<feature type="compositionally biased region" description="Basic and acidic residues" evidence="11">
    <location>
        <begin position="59"/>
        <end position="90"/>
    </location>
</feature>
<dbReference type="PANTHER" id="PTHR11946">
    <property type="entry name" value="VALYL-TRNA SYNTHETASES"/>
    <property type="match status" value="1"/>
</dbReference>
<reference evidence="13 14" key="1">
    <citation type="journal article" date="2008" name="Nature">
        <title>The genome of the choanoflagellate Monosiga brevicollis and the origin of metazoans.</title>
        <authorList>
            <consortium name="JGI Sequencing"/>
            <person name="King N."/>
            <person name="Westbrook M.J."/>
            <person name="Young S.L."/>
            <person name="Kuo A."/>
            <person name="Abedin M."/>
            <person name="Chapman J."/>
            <person name="Fairclough S."/>
            <person name="Hellsten U."/>
            <person name="Isogai Y."/>
            <person name="Letunic I."/>
            <person name="Marr M."/>
            <person name="Pincus D."/>
            <person name="Putnam N."/>
            <person name="Rokas A."/>
            <person name="Wright K.J."/>
            <person name="Zuzow R."/>
            <person name="Dirks W."/>
            <person name="Good M."/>
            <person name="Goodstein D."/>
            <person name="Lemons D."/>
            <person name="Li W."/>
            <person name="Lyons J.B."/>
            <person name="Morris A."/>
            <person name="Nichols S."/>
            <person name="Richter D.J."/>
            <person name="Salamov A."/>
            <person name="Bork P."/>
            <person name="Lim W.A."/>
            <person name="Manning G."/>
            <person name="Miller W.T."/>
            <person name="McGinnis W."/>
            <person name="Shapiro H."/>
            <person name="Tjian R."/>
            <person name="Grigoriev I.V."/>
            <person name="Rokhsar D."/>
        </authorList>
    </citation>
    <scope>NUCLEOTIDE SEQUENCE [LARGE SCALE GENOMIC DNA]</scope>
    <source>
        <strain evidence="14">MX1 / ATCC 50154</strain>
    </source>
</reference>
<dbReference type="InParanoid" id="A9UPZ4"/>
<evidence type="ECO:0000256" key="5">
    <source>
        <dbReference type="ARBA" id="ARBA00022840"/>
    </source>
</evidence>
<evidence type="ECO:0000256" key="6">
    <source>
        <dbReference type="ARBA" id="ARBA00022917"/>
    </source>
</evidence>
<dbReference type="PRINTS" id="PR00986">
    <property type="entry name" value="TRNASYNTHVAL"/>
</dbReference>
<dbReference type="FunFam" id="3.40.50.620:FF:000020">
    <property type="entry name" value="Valine--tRNA ligase, mitochondrial"/>
    <property type="match status" value="1"/>
</dbReference>
<dbReference type="PROSITE" id="PS00178">
    <property type="entry name" value="AA_TRNA_LIGASE_I"/>
    <property type="match status" value="1"/>
</dbReference>
<organism evidence="13 14">
    <name type="scientific">Monosiga brevicollis</name>
    <name type="common">Choanoflagellate</name>
    <dbReference type="NCBI Taxonomy" id="81824"/>
    <lineage>
        <taxon>Eukaryota</taxon>
        <taxon>Choanoflagellata</taxon>
        <taxon>Craspedida</taxon>
        <taxon>Salpingoecidae</taxon>
        <taxon>Monosiga</taxon>
    </lineage>
</organism>
<keyword evidence="4 10" id="KW-0547">Nucleotide-binding</keyword>
<keyword evidence="6 10" id="KW-0648">Protein biosynthesis</keyword>
<dbReference type="RefSeq" id="XP_001742268.1">
    <property type="nucleotide sequence ID" value="XM_001742216.1"/>
</dbReference>
<accession>A9UPZ4</accession>
<dbReference type="GO" id="GO:0004832">
    <property type="term" value="F:valine-tRNA ligase activity"/>
    <property type="evidence" value="ECO:0007669"/>
    <property type="project" value="UniProtKB-EC"/>
</dbReference>
<feature type="region of interest" description="Disordered" evidence="11">
    <location>
        <begin position="59"/>
        <end position="109"/>
    </location>
</feature>
<keyword evidence="5 10" id="KW-0067">ATP-binding</keyword>
<dbReference type="FunFam" id="3.90.740.10:FF:000005">
    <property type="entry name" value="Valine--tRNA ligase, mitochondrial"/>
    <property type="match status" value="1"/>
</dbReference>
<dbReference type="Gene3D" id="3.90.740.10">
    <property type="entry name" value="Valyl/Leucyl/Isoleucyl-tRNA synthetase, editing domain"/>
    <property type="match status" value="1"/>
</dbReference>
<dbReference type="GO" id="GO:0005524">
    <property type="term" value="F:ATP binding"/>
    <property type="evidence" value="ECO:0007669"/>
    <property type="project" value="UniProtKB-KW"/>
</dbReference>
<evidence type="ECO:0000256" key="11">
    <source>
        <dbReference type="SAM" id="MobiDB-lite"/>
    </source>
</evidence>
<evidence type="ECO:0000256" key="7">
    <source>
        <dbReference type="ARBA" id="ARBA00023146"/>
    </source>
</evidence>
<feature type="domain" description="Aminoacyl-tRNA synthetase class Ia" evidence="12">
    <location>
        <begin position="124"/>
        <end position="635"/>
    </location>
</feature>
<dbReference type="Proteomes" id="UP000001357">
    <property type="component" value="Unassembled WGS sequence"/>
</dbReference>